<proteinExistence type="predicted"/>
<keyword evidence="2" id="KW-1185">Reference proteome</keyword>
<name>A0A8S1YJI3_9CILI</name>
<evidence type="ECO:0000313" key="1">
    <source>
        <dbReference type="EMBL" id="CAD8212567.1"/>
    </source>
</evidence>
<organism evidence="1 2">
    <name type="scientific">Paramecium pentaurelia</name>
    <dbReference type="NCBI Taxonomy" id="43138"/>
    <lineage>
        <taxon>Eukaryota</taxon>
        <taxon>Sar</taxon>
        <taxon>Alveolata</taxon>
        <taxon>Ciliophora</taxon>
        <taxon>Intramacronucleata</taxon>
        <taxon>Oligohymenophorea</taxon>
        <taxon>Peniculida</taxon>
        <taxon>Parameciidae</taxon>
        <taxon>Paramecium</taxon>
    </lineage>
</organism>
<accession>A0A8S1YJI3</accession>
<evidence type="ECO:0000313" key="2">
    <source>
        <dbReference type="Proteomes" id="UP000689195"/>
    </source>
</evidence>
<dbReference type="Proteomes" id="UP000689195">
    <property type="component" value="Unassembled WGS sequence"/>
</dbReference>
<comment type="caution">
    <text evidence="1">The sequence shown here is derived from an EMBL/GenBank/DDBJ whole genome shotgun (WGS) entry which is preliminary data.</text>
</comment>
<dbReference type="AlphaFoldDB" id="A0A8S1YJI3"/>
<gene>
    <name evidence="1" type="ORF">PPENT_87.1.T1690034</name>
</gene>
<sequence>MLKHQTCQMVLEQTNQTLMYTQDDSILISSSEYNIISFWYIEDNVIEYRKQIQEIQIDFNTLFINFSPNGFDIALELQGDFIQILTNDTSKFYSQNQNQKYIGSYKSYPQLQLFQP</sequence>
<protein>
    <submittedName>
        <fullName evidence="1">Uncharacterized protein</fullName>
    </submittedName>
</protein>
<dbReference type="EMBL" id="CAJJDO010000169">
    <property type="protein sequence ID" value="CAD8212567.1"/>
    <property type="molecule type" value="Genomic_DNA"/>
</dbReference>
<reference evidence="1" key="1">
    <citation type="submission" date="2021-01" db="EMBL/GenBank/DDBJ databases">
        <authorList>
            <consortium name="Genoscope - CEA"/>
            <person name="William W."/>
        </authorList>
    </citation>
    <scope>NUCLEOTIDE SEQUENCE</scope>
</reference>